<dbReference type="KEGG" id="sng:SNE_A15320"/>
<dbReference type="EMBL" id="FR872582">
    <property type="protein sequence ID" value="CCB89409.1"/>
    <property type="molecule type" value="Genomic_DNA"/>
</dbReference>
<dbReference type="InterPro" id="IPR018227">
    <property type="entry name" value="Amino_acid_transport_2"/>
</dbReference>
<dbReference type="GO" id="GO:0005886">
    <property type="term" value="C:plasma membrane"/>
    <property type="evidence" value="ECO:0007669"/>
    <property type="project" value="UniProtKB-SubCell"/>
</dbReference>
<accession>F8L994</accession>
<evidence type="ECO:0000256" key="7">
    <source>
        <dbReference type="ARBA" id="ARBA00022989"/>
    </source>
</evidence>
<dbReference type="AlphaFoldDB" id="F8L994"/>
<reference key="1">
    <citation type="journal article" date="2011" name="Mol. Biol. Evol.">
        <title>Unity in variety -- the pan-genome of the Chlamydiae.</title>
        <authorList>
            <person name="Collingro A."/>
            <person name="Tischler P."/>
            <person name="Weinmaier T."/>
            <person name="Penz T."/>
            <person name="Heinz E."/>
            <person name="Brunham R.C."/>
            <person name="Read T.D."/>
            <person name="Bavoil P.M."/>
            <person name="Sachse K."/>
            <person name="Kahane S."/>
            <person name="Friedman M.G."/>
            <person name="Rattei T."/>
            <person name="Myers G.S.A."/>
            <person name="Horn M."/>
        </authorList>
    </citation>
    <scope>NUCLEOTIDE SEQUENCE</scope>
    <source>
        <strain>Z</strain>
    </source>
</reference>
<dbReference type="eggNOG" id="COG0814">
    <property type="taxonomic scope" value="Bacteria"/>
</dbReference>
<dbReference type="Proteomes" id="UP000000496">
    <property type="component" value="Chromosome gsn.131"/>
</dbReference>
<keyword evidence="3" id="KW-1003">Cell membrane</keyword>
<dbReference type="Gene3D" id="1.20.1740.10">
    <property type="entry name" value="Amino acid/polyamine transporter I"/>
    <property type="match status" value="1"/>
</dbReference>
<evidence type="ECO:0000256" key="6">
    <source>
        <dbReference type="ARBA" id="ARBA00022970"/>
    </source>
</evidence>
<feature type="transmembrane region" description="Helical" evidence="9">
    <location>
        <begin position="381"/>
        <end position="400"/>
    </location>
</feature>
<sequence>MKIYRNKTLGSTLLVAGTQIGAGMLALPLTTGVTGFFWSTVLFLICFLFMLTSLFYLLEANLMTTKVNANLISMVKERLGPFGQLVAWLSFLLLLYAVAAAYLSGGGSLIAEVLSAGWKTDVSPNVGVFLFLIVFGLIVVFGTRAVDVINRLCMFGLAGSFLLLLVFVTPHVRWDHFRGGDPRYIWAAVPVVILSFTSHIIVPSLRTYLSGDVHKLRTSLFWGSLIPLFFYLVWEALIIGMLPLTGEYGLESIGAAAHPVSGLTEALNYFLHVSWIATLVGLFSFFALVTSFFGVALSLYDFLADGFHIKKTIGGRFLLLVMMFAPPLLFAFFYPKGFLLAIGYAGVFVAILYGILPVLMVWKGRYVEKKQEQFKVWGGKFLMLIMLVGSLFVIFFQIAATRGWLPSLS</sequence>
<dbReference type="PANTHER" id="PTHR46997">
    <property type="entry name" value="LOW AFFINITY TRYPTOPHAN PERMEASE-RELATED"/>
    <property type="match status" value="1"/>
</dbReference>
<dbReference type="STRING" id="331113.SNE_A15320"/>
<keyword evidence="6" id="KW-0029">Amino-acid transport</keyword>
<evidence type="ECO:0000256" key="9">
    <source>
        <dbReference type="SAM" id="Phobius"/>
    </source>
</evidence>
<feature type="transmembrane region" description="Helical" evidence="9">
    <location>
        <begin position="36"/>
        <end position="58"/>
    </location>
</feature>
<feature type="transmembrane region" description="Helical" evidence="9">
    <location>
        <begin position="341"/>
        <end position="361"/>
    </location>
</feature>
<dbReference type="GO" id="GO:0015173">
    <property type="term" value="F:aromatic amino acid transmembrane transporter activity"/>
    <property type="evidence" value="ECO:0007669"/>
    <property type="project" value="InterPro"/>
</dbReference>
<evidence type="ECO:0000256" key="3">
    <source>
        <dbReference type="ARBA" id="ARBA00022475"/>
    </source>
</evidence>
<dbReference type="PANTHER" id="PTHR46997:SF2">
    <property type="entry name" value="TYROSINE-SPECIFIC TRANSPORT SYSTEM"/>
    <property type="match status" value="1"/>
</dbReference>
<evidence type="ECO:0000256" key="1">
    <source>
        <dbReference type="ARBA" id="ARBA00004429"/>
    </source>
</evidence>
<proteinExistence type="predicted"/>
<feature type="transmembrane region" description="Helical" evidence="9">
    <location>
        <begin position="79"/>
        <end position="102"/>
    </location>
</feature>
<comment type="subcellular location">
    <subcellularLocation>
        <location evidence="1">Cell inner membrane</location>
        <topology evidence="1">Multi-pass membrane protein</topology>
    </subcellularLocation>
</comment>
<evidence type="ECO:0000256" key="2">
    <source>
        <dbReference type="ARBA" id="ARBA00022448"/>
    </source>
</evidence>
<dbReference type="InterPro" id="IPR013059">
    <property type="entry name" value="Trp_tyr_transpt"/>
</dbReference>
<gene>
    <name evidence="10" type="primary">tyrP-A</name>
    <name evidence="10" type="ordered locus">SNE_A15320</name>
</gene>
<keyword evidence="11" id="KW-1185">Reference proteome</keyword>
<dbReference type="GO" id="GO:0003333">
    <property type="term" value="P:amino acid transmembrane transport"/>
    <property type="evidence" value="ECO:0007669"/>
    <property type="project" value="InterPro"/>
</dbReference>
<evidence type="ECO:0000313" key="11">
    <source>
        <dbReference type="Proteomes" id="UP000000496"/>
    </source>
</evidence>
<dbReference type="RefSeq" id="WP_013943875.1">
    <property type="nucleotide sequence ID" value="NC_015713.1"/>
</dbReference>
<keyword evidence="5 9" id="KW-0812">Transmembrane</keyword>
<dbReference type="Pfam" id="PF03222">
    <property type="entry name" value="Trp_Tyr_perm"/>
    <property type="match status" value="1"/>
</dbReference>
<feature type="transmembrane region" description="Helical" evidence="9">
    <location>
        <begin position="220"/>
        <end position="242"/>
    </location>
</feature>
<protein>
    <submittedName>
        <fullName evidence="10">Tyrosine-specific transport protein</fullName>
    </submittedName>
</protein>
<evidence type="ECO:0000256" key="5">
    <source>
        <dbReference type="ARBA" id="ARBA00022692"/>
    </source>
</evidence>
<organism evidence="10 11">
    <name type="scientific">Simkania negevensis (strain ATCC VR-1471 / DSM 27360 / Z)</name>
    <dbReference type="NCBI Taxonomy" id="331113"/>
    <lineage>
        <taxon>Bacteria</taxon>
        <taxon>Pseudomonadati</taxon>
        <taxon>Chlamydiota</taxon>
        <taxon>Chlamydiia</taxon>
        <taxon>Parachlamydiales</taxon>
        <taxon>Simkaniaceae</taxon>
        <taxon>Simkania</taxon>
    </lineage>
</organism>
<evidence type="ECO:0000313" key="10">
    <source>
        <dbReference type="EMBL" id="CCB89409.1"/>
    </source>
</evidence>
<keyword evidence="7 9" id="KW-1133">Transmembrane helix</keyword>
<feature type="transmembrane region" description="Helical" evidence="9">
    <location>
        <begin position="317"/>
        <end position="335"/>
    </location>
</feature>
<dbReference type="PRINTS" id="PR00166">
    <property type="entry name" value="AROAAPRMEASE"/>
</dbReference>
<keyword evidence="4" id="KW-0997">Cell inner membrane</keyword>
<feature type="transmembrane region" description="Helical" evidence="9">
    <location>
        <begin position="122"/>
        <end position="140"/>
    </location>
</feature>
<reference evidence="10 11" key="2">
    <citation type="journal article" date="2011" name="Mol. Biol. Evol.">
        <title>Unity in variety--the pan-genome of the Chlamydiae.</title>
        <authorList>
            <person name="Collingro A."/>
            <person name="Tischler P."/>
            <person name="Weinmaier T."/>
            <person name="Penz T."/>
            <person name="Heinz E."/>
            <person name="Brunham R.C."/>
            <person name="Read T.D."/>
            <person name="Bavoil P.M."/>
            <person name="Sachse K."/>
            <person name="Kahane S."/>
            <person name="Friedman M.G."/>
            <person name="Rattei T."/>
            <person name="Myers G.S."/>
            <person name="Horn M."/>
        </authorList>
    </citation>
    <scope>NUCLEOTIDE SEQUENCE [LARGE SCALE GENOMIC DNA]</scope>
    <source>
        <strain evidence="11">ATCC VR-1471 / Z</strain>
    </source>
</reference>
<dbReference type="HOGENOM" id="CLU_038102_1_0_0"/>
<evidence type="ECO:0000256" key="4">
    <source>
        <dbReference type="ARBA" id="ARBA00022519"/>
    </source>
</evidence>
<dbReference type="OrthoDB" id="18749at2"/>
<feature type="transmembrane region" description="Helical" evidence="9">
    <location>
        <begin position="152"/>
        <end position="172"/>
    </location>
</feature>
<feature type="transmembrane region" description="Helical" evidence="9">
    <location>
        <begin position="269"/>
        <end position="297"/>
    </location>
</feature>
<keyword evidence="2" id="KW-0813">Transport</keyword>
<feature type="transmembrane region" description="Helical" evidence="9">
    <location>
        <begin position="184"/>
        <end position="208"/>
    </location>
</feature>
<evidence type="ECO:0000256" key="8">
    <source>
        <dbReference type="ARBA" id="ARBA00023136"/>
    </source>
</evidence>
<name>F8L994_SIMNZ</name>
<keyword evidence="8 9" id="KW-0472">Membrane</keyword>